<feature type="compositionally biased region" description="Basic and acidic residues" evidence="1">
    <location>
        <begin position="108"/>
        <end position="120"/>
    </location>
</feature>
<proteinExistence type="predicted"/>
<evidence type="ECO:0000256" key="1">
    <source>
        <dbReference type="SAM" id="MobiDB-lite"/>
    </source>
</evidence>
<organism evidence="2 3">
    <name type="scientific">Pristionchus mayeri</name>
    <dbReference type="NCBI Taxonomy" id="1317129"/>
    <lineage>
        <taxon>Eukaryota</taxon>
        <taxon>Metazoa</taxon>
        <taxon>Ecdysozoa</taxon>
        <taxon>Nematoda</taxon>
        <taxon>Chromadorea</taxon>
        <taxon>Rhabditida</taxon>
        <taxon>Rhabditina</taxon>
        <taxon>Diplogasteromorpha</taxon>
        <taxon>Diplogasteroidea</taxon>
        <taxon>Neodiplogasteridae</taxon>
        <taxon>Pristionchus</taxon>
    </lineage>
</organism>
<evidence type="ECO:0000313" key="3">
    <source>
        <dbReference type="Proteomes" id="UP001328107"/>
    </source>
</evidence>
<gene>
    <name evidence="2" type="ORF">PMAYCL1PPCAC_09392</name>
</gene>
<feature type="compositionally biased region" description="Low complexity" evidence="1">
    <location>
        <begin position="160"/>
        <end position="171"/>
    </location>
</feature>
<dbReference type="Proteomes" id="UP001328107">
    <property type="component" value="Unassembled WGS sequence"/>
</dbReference>
<protein>
    <submittedName>
        <fullName evidence="2">Uncharacterized protein</fullName>
    </submittedName>
</protein>
<feature type="non-terminal residue" evidence="2">
    <location>
        <position position="1"/>
    </location>
</feature>
<feature type="compositionally biased region" description="Low complexity" evidence="1">
    <location>
        <begin position="123"/>
        <end position="144"/>
    </location>
</feature>
<reference evidence="3" key="1">
    <citation type="submission" date="2022-10" db="EMBL/GenBank/DDBJ databases">
        <title>Genome assembly of Pristionchus species.</title>
        <authorList>
            <person name="Yoshida K."/>
            <person name="Sommer R.J."/>
        </authorList>
    </citation>
    <scope>NUCLEOTIDE SEQUENCE [LARGE SCALE GENOMIC DNA]</scope>
    <source>
        <strain evidence="3">RS5460</strain>
    </source>
</reference>
<feature type="non-terminal residue" evidence="2">
    <location>
        <position position="221"/>
    </location>
</feature>
<keyword evidence="3" id="KW-1185">Reference proteome</keyword>
<accession>A0AAN5CD85</accession>
<dbReference type="EMBL" id="BTRK01000002">
    <property type="protein sequence ID" value="GMR39197.1"/>
    <property type="molecule type" value="Genomic_DNA"/>
</dbReference>
<name>A0AAN5CD85_9BILA</name>
<feature type="compositionally biased region" description="Acidic residues" evidence="1">
    <location>
        <begin position="69"/>
        <end position="78"/>
    </location>
</feature>
<comment type="caution">
    <text evidence="2">The sequence shown here is derived from an EMBL/GenBank/DDBJ whole genome shotgun (WGS) entry which is preliminary data.</text>
</comment>
<feature type="compositionally biased region" description="Polar residues" evidence="1">
    <location>
        <begin position="93"/>
        <end position="105"/>
    </location>
</feature>
<dbReference type="AlphaFoldDB" id="A0AAN5CD85"/>
<sequence length="221" mass="25394">VKVRETTYVYMERYVEVKKFERREVIRLNMMRERMEAGLKAANLPIPDVPTEEEIDRRILFMEKGVKEEEPDDDDMIEEVQSTSRKRRREEGNMTTSPRIASNLAQEYLKRQREQNRPLAEESGSASSSTPSTSRPSASPSTSAIKTKQQTHAEKEKHIPSSSGVPSTSVVNDPDHPDQENSAVNEVSSFTDLHIFVLLERPEFIISSYFHFHTLHPSTCW</sequence>
<evidence type="ECO:0000313" key="2">
    <source>
        <dbReference type="EMBL" id="GMR39197.1"/>
    </source>
</evidence>
<feature type="region of interest" description="Disordered" evidence="1">
    <location>
        <begin position="63"/>
        <end position="183"/>
    </location>
</feature>